<sequence length="952" mass="103997">MSEREPTLEKPGQAEGRAACSNCLRVLVFSGEPPRFCGYCGAPLGPDSVADTDSGPTRTIVPGDETTDYDPTTRRPADAADGPFPERVAGYRLIRRLGSGGMGTVFEAVEERQGLHVALKLIAPRNLSSEEALQRFRQEGRSASAVTHPRCVFVRAVDEDQGRPYLAMELMPGTTLQSLVDDGGPLEAAEAILKILDVMEGLAEFHKLGMIHRDVKPSNCFLDEDGRVKIGDFGLSKSLEGGADLTRTGAFLGTPLYASPEQIKREPLDERTDVYSIAATLYFLLTGRAPVQAEDAAEALARIVSEPAPPLRTFAPRVSRTLEVVIHRGLERDRSRRWRDLREFHEALLPFVPERVDIGSIGLRIGAYVLDLALFYIAVWAAFAASFLQHRGRVLETLAFNERHGRVIELIDAGVWIAYFAILEGLFGASVGKWIVGLRVAKAGDGEPPGLPRALARSLAFVLLFGLGTEVYDALYPPDPRANHKVQAVLLAAMNLVGFLILIAPMRQHSGFRGVHEWISGTRVIQVVRARRHRRLRGRRGLASGVQTRSIAADEGHPTAQVGPYRIQGAVSSAEGCEVLAGRDESLDRQAWLFLRDPGAVPPDDARRSLSRLTRPRWIGGGDQPDARWDAFIAPTGRRLRGLVETGGLPWRDVLPILTDLAEELEAARVDGTFPARLDVDDVWIQDDERVQLVDPLAWGRPDEAEPSPETGPGAGEETRAFAFLRDVARLALEGDRPHRRLSLTAWAQRDEPSGRIRGAVPERAGVLLDRLSGHRSPYAHLAHLRSDLAAAAERPTEVGAGRRALQLLIQGFLLSPGMLFLVGLSCPELGPDVIPFDLPILAGIPLAWVVWAVLARGGFGYTLAGLTLVGDDGRIACRFACGLRSLLVWVVPATLFVGSRWLQRYTPEYMVTAWALWMAGLLLLAAYVGVALLFPGRGPHDRIVDTVVVPI</sequence>
<organism evidence="13 14">
    <name type="scientific">Paludisphaera mucosa</name>
    <dbReference type="NCBI Taxonomy" id="3030827"/>
    <lineage>
        <taxon>Bacteria</taxon>
        <taxon>Pseudomonadati</taxon>
        <taxon>Planctomycetota</taxon>
        <taxon>Planctomycetia</taxon>
        <taxon>Isosphaerales</taxon>
        <taxon>Isosphaeraceae</taxon>
        <taxon>Paludisphaera</taxon>
    </lineage>
</organism>
<evidence type="ECO:0000256" key="7">
    <source>
        <dbReference type="ARBA" id="ARBA00022989"/>
    </source>
</evidence>
<evidence type="ECO:0000256" key="10">
    <source>
        <dbReference type="SAM" id="MobiDB-lite"/>
    </source>
</evidence>
<name>A0ABT6FDV5_9BACT</name>
<evidence type="ECO:0000256" key="1">
    <source>
        <dbReference type="ARBA" id="ARBA00004141"/>
    </source>
</evidence>
<dbReference type="Pfam" id="PF06271">
    <property type="entry name" value="RDD"/>
    <property type="match status" value="1"/>
</dbReference>
<evidence type="ECO:0000313" key="14">
    <source>
        <dbReference type="Proteomes" id="UP001216907"/>
    </source>
</evidence>
<dbReference type="PANTHER" id="PTHR43289">
    <property type="entry name" value="MITOGEN-ACTIVATED PROTEIN KINASE KINASE KINASE 20-RELATED"/>
    <property type="match status" value="1"/>
</dbReference>
<gene>
    <name evidence="13" type="ORF">PZE19_18410</name>
</gene>
<evidence type="ECO:0000256" key="5">
    <source>
        <dbReference type="ARBA" id="ARBA00022777"/>
    </source>
</evidence>
<dbReference type="PROSITE" id="PS50011">
    <property type="entry name" value="PROTEIN_KINASE_DOM"/>
    <property type="match status" value="1"/>
</dbReference>
<dbReference type="InterPro" id="IPR000719">
    <property type="entry name" value="Prot_kinase_dom"/>
</dbReference>
<dbReference type="PANTHER" id="PTHR43289:SF34">
    <property type="entry name" value="SERINE_THREONINE-PROTEIN KINASE YBDM-RELATED"/>
    <property type="match status" value="1"/>
</dbReference>
<feature type="transmembrane region" description="Helical" evidence="11">
    <location>
        <begin position="488"/>
        <end position="506"/>
    </location>
</feature>
<dbReference type="InterPro" id="IPR011009">
    <property type="entry name" value="Kinase-like_dom_sf"/>
</dbReference>
<keyword evidence="4 9" id="KW-0547">Nucleotide-binding</keyword>
<dbReference type="Gene3D" id="1.10.510.10">
    <property type="entry name" value="Transferase(Phosphotransferase) domain 1"/>
    <property type="match status" value="1"/>
</dbReference>
<feature type="transmembrane region" description="Helical" evidence="11">
    <location>
        <begin position="805"/>
        <end position="825"/>
    </location>
</feature>
<dbReference type="PROSITE" id="PS00108">
    <property type="entry name" value="PROTEIN_KINASE_ST"/>
    <property type="match status" value="1"/>
</dbReference>
<dbReference type="SUPFAM" id="SSF56112">
    <property type="entry name" value="Protein kinase-like (PK-like)"/>
    <property type="match status" value="1"/>
</dbReference>
<feature type="transmembrane region" description="Helical" evidence="11">
    <location>
        <begin position="416"/>
        <end position="438"/>
    </location>
</feature>
<dbReference type="Proteomes" id="UP001216907">
    <property type="component" value="Unassembled WGS sequence"/>
</dbReference>
<dbReference type="RefSeq" id="WP_277862095.1">
    <property type="nucleotide sequence ID" value="NZ_JARRAG010000002.1"/>
</dbReference>
<feature type="region of interest" description="Disordered" evidence="10">
    <location>
        <begin position="47"/>
        <end position="83"/>
    </location>
</feature>
<keyword evidence="3 11" id="KW-0812">Transmembrane</keyword>
<keyword evidence="6 9" id="KW-0067">ATP-binding</keyword>
<keyword evidence="8 11" id="KW-0472">Membrane</keyword>
<feature type="transmembrane region" description="Helical" evidence="11">
    <location>
        <begin position="882"/>
        <end position="903"/>
    </location>
</feature>
<evidence type="ECO:0000256" key="8">
    <source>
        <dbReference type="ARBA" id="ARBA00023136"/>
    </source>
</evidence>
<evidence type="ECO:0000256" key="6">
    <source>
        <dbReference type="ARBA" id="ARBA00022840"/>
    </source>
</evidence>
<evidence type="ECO:0000256" key="11">
    <source>
        <dbReference type="SAM" id="Phobius"/>
    </source>
</evidence>
<protein>
    <submittedName>
        <fullName evidence="13">Protein kinase</fullName>
    </submittedName>
</protein>
<dbReference type="InterPro" id="IPR010432">
    <property type="entry name" value="RDD"/>
</dbReference>
<accession>A0ABT6FDV5</accession>
<evidence type="ECO:0000256" key="3">
    <source>
        <dbReference type="ARBA" id="ARBA00022692"/>
    </source>
</evidence>
<feature type="transmembrane region" description="Helical" evidence="11">
    <location>
        <begin position="915"/>
        <end position="935"/>
    </location>
</feature>
<keyword evidence="5 13" id="KW-0418">Kinase</keyword>
<comment type="caution">
    <text evidence="13">The sequence shown here is derived from an EMBL/GenBank/DDBJ whole genome shotgun (WGS) entry which is preliminary data.</text>
</comment>
<keyword evidence="14" id="KW-1185">Reference proteome</keyword>
<keyword evidence="7 11" id="KW-1133">Transmembrane helix</keyword>
<evidence type="ECO:0000313" key="13">
    <source>
        <dbReference type="EMBL" id="MDG3005765.1"/>
    </source>
</evidence>
<reference evidence="13 14" key="1">
    <citation type="submission" date="2023-03" db="EMBL/GenBank/DDBJ databases">
        <title>Paludisphaera mucosa sp. nov. a novel planctomycete from northern fen.</title>
        <authorList>
            <person name="Ivanova A."/>
        </authorList>
    </citation>
    <scope>NUCLEOTIDE SEQUENCE [LARGE SCALE GENOMIC DNA]</scope>
    <source>
        <strain evidence="13 14">Pla2</strain>
    </source>
</reference>
<dbReference type="PROSITE" id="PS00107">
    <property type="entry name" value="PROTEIN_KINASE_ATP"/>
    <property type="match status" value="1"/>
</dbReference>
<dbReference type="CDD" id="cd14014">
    <property type="entry name" value="STKc_PknB_like"/>
    <property type="match status" value="1"/>
</dbReference>
<evidence type="ECO:0000256" key="4">
    <source>
        <dbReference type="ARBA" id="ARBA00022741"/>
    </source>
</evidence>
<dbReference type="SMART" id="SM00220">
    <property type="entry name" value="S_TKc"/>
    <property type="match status" value="1"/>
</dbReference>
<keyword evidence="2" id="KW-0808">Transferase</keyword>
<dbReference type="InterPro" id="IPR008271">
    <property type="entry name" value="Ser/Thr_kinase_AS"/>
</dbReference>
<feature type="domain" description="Protein kinase" evidence="12">
    <location>
        <begin position="91"/>
        <end position="352"/>
    </location>
</feature>
<evidence type="ECO:0000259" key="12">
    <source>
        <dbReference type="PROSITE" id="PS50011"/>
    </source>
</evidence>
<dbReference type="Gene3D" id="3.30.200.20">
    <property type="entry name" value="Phosphorylase Kinase, domain 1"/>
    <property type="match status" value="1"/>
</dbReference>
<dbReference type="GO" id="GO:0016301">
    <property type="term" value="F:kinase activity"/>
    <property type="evidence" value="ECO:0007669"/>
    <property type="project" value="UniProtKB-KW"/>
</dbReference>
<feature type="transmembrane region" description="Helical" evidence="11">
    <location>
        <begin position="845"/>
        <end position="870"/>
    </location>
</feature>
<dbReference type="EMBL" id="JARRAG010000002">
    <property type="protein sequence ID" value="MDG3005765.1"/>
    <property type="molecule type" value="Genomic_DNA"/>
</dbReference>
<comment type="subcellular location">
    <subcellularLocation>
        <location evidence="1">Membrane</location>
        <topology evidence="1">Multi-pass membrane protein</topology>
    </subcellularLocation>
</comment>
<proteinExistence type="predicted"/>
<feature type="transmembrane region" description="Helical" evidence="11">
    <location>
        <begin position="365"/>
        <end position="388"/>
    </location>
</feature>
<evidence type="ECO:0000256" key="2">
    <source>
        <dbReference type="ARBA" id="ARBA00022679"/>
    </source>
</evidence>
<dbReference type="InterPro" id="IPR017441">
    <property type="entry name" value="Protein_kinase_ATP_BS"/>
</dbReference>
<dbReference type="Pfam" id="PF00069">
    <property type="entry name" value="Pkinase"/>
    <property type="match status" value="1"/>
</dbReference>
<feature type="binding site" evidence="9">
    <location>
        <position position="120"/>
    </location>
    <ligand>
        <name>ATP</name>
        <dbReference type="ChEBI" id="CHEBI:30616"/>
    </ligand>
</feature>
<evidence type="ECO:0000256" key="9">
    <source>
        <dbReference type="PROSITE-ProRule" id="PRU10141"/>
    </source>
</evidence>